<dbReference type="InterPro" id="IPR046977">
    <property type="entry name" value="RsmC/RlmG"/>
</dbReference>
<dbReference type="SUPFAM" id="SSF53335">
    <property type="entry name" value="S-adenosyl-L-methionine-dependent methyltransferases"/>
    <property type="match status" value="1"/>
</dbReference>
<dbReference type="Proteomes" id="UP000194267">
    <property type="component" value="Unassembled WGS sequence"/>
</dbReference>
<gene>
    <name evidence="4" type="ORF">A6D92_03065</name>
</gene>
<evidence type="ECO:0000313" key="4">
    <source>
        <dbReference type="EMBL" id="OTA41885.1"/>
    </source>
</evidence>
<dbReference type="InterPro" id="IPR029063">
    <property type="entry name" value="SAM-dependent_MTases_sf"/>
</dbReference>
<organism evidence="4 5">
    <name type="scientific">Symbiobacterium thermophilum</name>
    <dbReference type="NCBI Taxonomy" id="2734"/>
    <lineage>
        <taxon>Bacteria</taxon>
        <taxon>Bacillati</taxon>
        <taxon>Bacillota</taxon>
        <taxon>Clostridia</taxon>
        <taxon>Eubacteriales</taxon>
        <taxon>Symbiobacteriaceae</taxon>
        <taxon>Symbiobacterium</taxon>
    </lineage>
</organism>
<dbReference type="Pfam" id="PF05175">
    <property type="entry name" value="MTS"/>
    <property type="match status" value="1"/>
</dbReference>
<reference evidence="5" key="1">
    <citation type="submission" date="2016-04" db="EMBL/GenBank/DDBJ databases">
        <authorList>
            <person name="Antunes L.P."/>
            <person name="Martins L.F."/>
            <person name="Pereira R.V."/>
            <person name="Thomas A.M."/>
            <person name="Barbosa D."/>
            <person name="Nascimento L."/>
            <person name="Silva G.M."/>
            <person name="Condomitti G.W."/>
            <person name="Digiampietri L.A."/>
            <person name="Lombardi K.C."/>
            <person name="Ramos P.L."/>
            <person name="Quaggio R.B."/>
            <person name="Oliveira J.C."/>
            <person name="Pascon R.C."/>
            <person name="Cruz J.B."/>
            <person name="Silva A.M."/>
            <person name="Setubal J.C."/>
        </authorList>
    </citation>
    <scope>NUCLEOTIDE SEQUENCE [LARGE SCALE GENOMIC DNA]</scope>
</reference>
<evidence type="ECO:0000256" key="2">
    <source>
        <dbReference type="ARBA" id="ARBA00022679"/>
    </source>
</evidence>
<comment type="caution">
    <text evidence="4">The sequence shown here is derived from an EMBL/GenBank/DDBJ whole genome shotgun (WGS) entry which is preliminary data.</text>
</comment>
<dbReference type="AlphaFoldDB" id="A0A1Y2T9M2"/>
<dbReference type="InterPro" id="IPR007848">
    <property type="entry name" value="Small_mtfrase_dom"/>
</dbReference>
<dbReference type="Gene3D" id="3.40.50.150">
    <property type="entry name" value="Vaccinia Virus protein VP39"/>
    <property type="match status" value="1"/>
</dbReference>
<keyword evidence="2 4" id="KW-0808">Transferase</keyword>
<evidence type="ECO:0000256" key="1">
    <source>
        <dbReference type="ARBA" id="ARBA00022603"/>
    </source>
</evidence>
<dbReference type="GO" id="GO:0008757">
    <property type="term" value="F:S-adenosylmethionine-dependent methyltransferase activity"/>
    <property type="evidence" value="ECO:0007669"/>
    <property type="project" value="InterPro"/>
</dbReference>
<proteinExistence type="predicted"/>
<keyword evidence="1 4" id="KW-0489">Methyltransferase</keyword>
<sequence>MSEHYYTRRPGVAHAETSFSVTLRGMDFRFVTDAGVFSRERVDFGSLLLIEAMEIGPADTVLDLGCGYGPIGIVAARLAPQGFIYMVEINERAAELARRNLEANAIANAEVRVGDGLAPVAGIAFDAVVTNPPIRAGKATVYRLLDEAHAALKPGGSLWVVVQNKQGAPSMRRKLEALFGDVEDVARQAGYRVLRARREDKPKMGD</sequence>
<accession>A0A1Y2T9M2</accession>
<protein>
    <submittedName>
        <fullName evidence="4">16S rRNA methyltransferase</fullName>
    </submittedName>
</protein>
<name>A0A1Y2T9M2_SYMTR</name>
<evidence type="ECO:0000313" key="5">
    <source>
        <dbReference type="Proteomes" id="UP000194267"/>
    </source>
</evidence>
<evidence type="ECO:0000259" key="3">
    <source>
        <dbReference type="Pfam" id="PF05175"/>
    </source>
</evidence>
<feature type="domain" description="Methyltransferase small" evidence="3">
    <location>
        <begin position="28"/>
        <end position="195"/>
    </location>
</feature>
<dbReference type="PANTHER" id="PTHR47816:SF4">
    <property type="entry name" value="RIBOSOMAL RNA SMALL SUBUNIT METHYLTRANSFERASE C"/>
    <property type="match status" value="1"/>
</dbReference>
<dbReference type="CDD" id="cd02440">
    <property type="entry name" value="AdoMet_MTases"/>
    <property type="match status" value="1"/>
</dbReference>
<dbReference type="PANTHER" id="PTHR47816">
    <property type="entry name" value="RIBOSOMAL RNA SMALL SUBUNIT METHYLTRANSFERASE C"/>
    <property type="match status" value="1"/>
</dbReference>
<dbReference type="EMBL" id="LWLV01000168">
    <property type="protein sequence ID" value="OTA41885.1"/>
    <property type="molecule type" value="Genomic_DNA"/>
</dbReference>
<dbReference type="GO" id="GO:0032259">
    <property type="term" value="P:methylation"/>
    <property type="evidence" value="ECO:0007669"/>
    <property type="project" value="UniProtKB-KW"/>
</dbReference>